<accession>A0ACA9SAQ6</accession>
<dbReference type="Proteomes" id="UP000789920">
    <property type="component" value="Unassembled WGS sequence"/>
</dbReference>
<sequence>IYEIVESDNNIAVNCNDNLSVECDNFYIDDNYKEFQINVYESIVESDNNATVNCNNNISVERDNFYIDDNYKEFQTNMSENVVESDDNVAVNCNNNLLVECDKNLTEELVDNQNFYTESVQENAKTQDAIYNEDMNYIHLARFFIYCKQVEVDIDRVVCRQIFEYSFFGEAVSNQ</sequence>
<proteinExistence type="predicted"/>
<feature type="non-terminal residue" evidence="1">
    <location>
        <position position="1"/>
    </location>
</feature>
<organism evidence="1 2">
    <name type="scientific">Racocetra persica</name>
    <dbReference type="NCBI Taxonomy" id="160502"/>
    <lineage>
        <taxon>Eukaryota</taxon>
        <taxon>Fungi</taxon>
        <taxon>Fungi incertae sedis</taxon>
        <taxon>Mucoromycota</taxon>
        <taxon>Glomeromycotina</taxon>
        <taxon>Glomeromycetes</taxon>
        <taxon>Diversisporales</taxon>
        <taxon>Gigasporaceae</taxon>
        <taxon>Racocetra</taxon>
    </lineage>
</organism>
<dbReference type="EMBL" id="CAJVQC010104816">
    <property type="protein sequence ID" value="CAG8832824.1"/>
    <property type="molecule type" value="Genomic_DNA"/>
</dbReference>
<evidence type="ECO:0000313" key="2">
    <source>
        <dbReference type="Proteomes" id="UP000789920"/>
    </source>
</evidence>
<protein>
    <submittedName>
        <fullName evidence="1">20811_t:CDS:1</fullName>
    </submittedName>
</protein>
<evidence type="ECO:0000313" key="1">
    <source>
        <dbReference type="EMBL" id="CAG8832824.1"/>
    </source>
</evidence>
<name>A0ACA9SAQ6_9GLOM</name>
<gene>
    <name evidence="1" type="ORF">RPERSI_LOCUS28606</name>
</gene>
<keyword evidence="2" id="KW-1185">Reference proteome</keyword>
<reference evidence="1" key="1">
    <citation type="submission" date="2021-06" db="EMBL/GenBank/DDBJ databases">
        <authorList>
            <person name="Kallberg Y."/>
            <person name="Tangrot J."/>
            <person name="Rosling A."/>
        </authorList>
    </citation>
    <scope>NUCLEOTIDE SEQUENCE</scope>
    <source>
        <strain evidence="1">MA461A</strain>
    </source>
</reference>
<comment type="caution">
    <text evidence="1">The sequence shown here is derived from an EMBL/GenBank/DDBJ whole genome shotgun (WGS) entry which is preliminary data.</text>
</comment>
<feature type="non-terminal residue" evidence="1">
    <location>
        <position position="175"/>
    </location>
</feature>